<evidence type="ECO:0000313" key="3">
    <source>
        <dbReference type="Proteomes" id="UP000018922"/>
    </source>
</evidence>
<sequence length="161" mass="18211">MFSSFQFGLDIATALSVIGASVAFIINQARIRREDKEELRAEKINNHTIRVIEKLSDLIDNYNSSYASFVYSVHKRDGSSDVNLLNRDAQKIIEYCRNIAMPLYALLYASRELKVIEKILSEMKNWNSDLVAGFENNDLTMIRLTDPGRIVGEGIAALSTF</sequence>
<protein>
    <submittedName>
        <fullName evidence="2">Uncharacterized protein</fullName>
    </submittedName>
</protein>
<proteinExistence type="predicted"/>
<organism evidence="2 3">
    <name type="scientific">Magnetospirillum gryphiswaldense (strain DSM 6361 / JCM 21280 / NBRC 15271 / MSR-1)</name>
    <dbReference type="NCBI Taxonomy" id="431944"/>
    <lineage>
        <taxon>Bacteria</taxon>
        <taxon>Pseudomonadati</taxon>
        <taxon>Pseudomonadota</taxon>
        <taxon>Alphaproteobacteria</taxon>
        <taxon>Rhodospirillales</taxon>
        <taxon>Rhodospirillaceae</taxon>
        <taxon>Magnetospirillum</taxon>
    </lineage>
</organism>
<dbReference type="KEGG" id="mgy:MGMSRv2__0330"/>
<gene>
    <name evidence="2" type="ordered locus">MGMSRv2__0330</name>
</gene>
<keyword evidence="1" id="KW-0472">Membrane</keyword>
<dbReference type="EMBL" id="HG794546">
    <property type="protein sequence ID" value="CDK97545.1"/>
    <property type="molecule type" value="Genomic_DNA"/>
</dbReference>
<evidence type="ECO:0000313" key="2">
    <source>
        <dbReference type="EMBL" id="CDK97545.1"/>
    </source>
</evidence>
<keyword evidence="1" id="KW-1133">Transmembrane helix</keyword>
<dbReference type="AlphaFoldDB" id="V6EW86"/>
<evidence type="ECO:0000256" key="1">
    <source>
        <dbReference type="SAM" id="Phobius"/>
    </source>
</evidence>
<name>V6EW86_MAGGM</name>
<feature type="transmembrane region" description="Helical" evidence="1">
    <location>
        <begin position="6"/>
        <end position="26"/>
    </location>
</feature>
<keyword evidence="3" id="KW-1185">Reference proteome</keyword>
<keyword evidence="1" id="KW-0812">Transmembrane</keyword>
<dbReference type="Proteomes" id="UP000018922">
    <property type="component" value="Chromosome I"/>
</dbReference>
<reference evidence="2 3" key="1">
    <citation type="journal article" date="2014" name="Genome Announc.">
        <title>Complete genome sequence of Magnetospirillum gryphiswaldense MSR-1.</title>
        <authorList>
            <person name="Wang X."/>
            <person name="Wang Q."/>
            <person name="Zhang W."/>
            <person name="Wang Y."/>
            <person name="Li L."/>
            <person name="Wen T."/>
            <person name="Zhang T."/>
            <person name="Zhang Y."/>
            <person name="Xu J."/>
            <person name="Hu J."/>
            <person name="Li S."/>
            <person name="Liu L."/>
            <person name="Liu J."/>
            <person name="Jiang W."/>
            <person name="Tian J."/>
            <person name="Li Y."/>
            <person name="Schuler D."/>
            <person name="Wang L."/>
            <person name="Li J."/>
        </authorList>
    </citation>
    <scope>NUCLEOTIDE SEQUENCE [LARGE SCALE GENOMIC DNA]</scope>
    <source>
        <strain evidence="3">DSM 6361 / JCM 21280 / NBRC 15271 / MSR-1</strain>
    </source>
</reference>
<accession>V6EW86</accession>
<dbReference type="HOGENOM" id="CLU_1641687_0_0_5"/>